<keyword evidence="4" id="KW-0342">GTP-binding</keyword>
<dbReference type="Pfam" id="PF03029">
    <property type="entry name" value="ATP_bind_1"/>
    <property type="match status" value="1"/>
</dbReference>
<dbReference type="EMBL" id="JALJOV010000999">
    <property type="protein sequence ID" value="KAK9856810.1"/>
    <property type="molecule type" value="Genomic_DNA"/>
</dbReference>
<comment type="similarity">
    <text evidence="1">Belongs to the GPN-loop GTPase family.</text>
</comment>
<dbReference type="InterPro" id="IPR001431">
    <property type="entry name" value="Pept_M16_Zn_BS"/>
</dbReference>
<dbReference type="FunFam" id="3.40.50.300:FF:000338">
    <property type="entry name" value="GPN-loop GTPase 2"/>
    <property type="match status" value="1"/>
</dbReference>
<proteinExistence type="inferred from homology"/>
<dbReference type="SUPFAM" id="SSF52540">
    <property type="entry name" value="P-loop containing nucleoside triphosphate hydrolases"/>
    <property type="match status" value="1"/>
</dbReference>
<evidence type="ECO:0008006" key="10">
    <source>
        <dbReference type="Google" id="ProtNLM"/>
    </source>
</evidence>
<name>A0AAW1SRV6_9CHLO</name>
<dbReference type="SUPFAM" id="SSF63411">
    <property type="entry name" value="LuxS/MPP-like metallohydrolase"/>
    <property type="match status" value="1"/>
</dbReference>
<dbReference type="CDD" id="cd17871">
    <property type="entry name" value="GPN2"/>
    <property type="match status" value="1"/>
</dbReference>
<feature type="domain" description="Peptidase M16 C-terminal" evidence="7">
    <location>
        <begin position="510"/>
        <end position="625"/>
    </location>
</feature>
<keyword evidence="2" id="KW-0547">Nucleotide-binding</keyword>
<dbReference type="GO" id="GO:0003924">
    <property type="term" value="F:GTPase activity"/>
    <property type="evidence" value="ECO:0007669"/>
    <property type="project" value="TreeGrafter"/>
</dbReference>
<dbReference type="GO" id="GO:0004222">
    <property type="term" value="F:metalloendopeptidase activity"/>
    <property type="evidence" value="ECO:0007669"/>
    <property type="project" value="InterPro"/>
</dbReference>
<dbReference type="Proteomes" id="UP001485043">
    <property type="component" value="Unassembled WGS sequence"/>
</dbReference>
<dbReference type="Pfam" id="PF00675">
    <property type="entry name" value="Peptidase_M16"/>
    <property type="match status" value="2"/>
</dbReference>
<dbReference type="InterPro" id="IPR030231">
    <property type="entry name" value="Gpn2"/>
</dbReference>
<comment type="similarity">
    <text evidence="5">Belongs to the peptidase M16 family.</text>
</comment>
<dbReference type="GO" id="GO:0005525">
    <property type="term" value="F:GTP binding"/>
    <property type="evidence" value="ECO:0007669"/>
    <property type="project" value="UniProtKB-KW"/>
</dbReference>
<sequence>MPFGQWIVGPPGSGKTTYCNGLQQYLGLLGRKCAIVNLDPANDVLPYECAVNISDLITLEEVQTHHKLGPNGGLIFCMEYLQENLDWLKEQIDPLLKDGIYLIFDCPGQVELFTLHDSMKVIAETLMNKWHVRLAVVHLVDAHLCTDASKYMSALLLSLTSMLHLEMPHVNVLSKMDMIQSYGQLAFNLDFYTEVQDLSYLVKSMEGTLFGRRFQKLTKGLCEVVEDFGLLSFTPLMVEDKASMKQTEAAKLSRRDALGLLSVTPLWLASRDAAATPMAGGSTQNFAGTLEQRVQEVTLPNGLQFLVLQRTNAPIVSCHTHANVGAFDEVTGQTGMAHLLEHMAFKGTARVGTRDYAAEAPLLEALDEAFYELRETEAGGTAAGSSPAAQRFARLIRQAGDLSVSNGYGALLSRAGAVGLNASTSHDATKFYISLPSNKLELWFALEAERFQAPVFRELYTEKQVVAEERRSRVENAPLGRYQEAFARACLTNNYGRPVIGYSEDVAKVGRRELQTFFEQHYGPRALTIAIVGDVTIEQVDRLAHKYFADWQQPTTLVQAAPSPLEEPLPCPSSGPMRFDGASPAGPALLQAFYRPNMQAKESTVVDVISDVLSGSRLSRLYSNLDLAASGPSPAELQRIKKAAKFALVDADLSIIEGLSAEDIRSVSAEMFNPNNCFTGYVQPLKA</sequence>
<dbReference type="GO" id="GO:0006508">
    <property type="term" value="P:proteolysis"/>
    <property type="evidence" value="ECO:0007669"/>
    <property type="project" value="InterPro"/>
</dbReference>
<evidence type="ECO:0000313" key="9">
    <source>
        <dbReference type="Proteomes" id="UP001485043"/>
    </source>
</evidence>
<keyword evidence="3" id="KW-0378">Hydrolase</keyword>
<dbReference type="PANTHER" id="PTHR21231:SF3">
    <property type="entry name" value="GPN-LOOP GTPASE 2"/>
    <property type="match status" value="1"/>
</dbReference>
<feature type="domain" description="Peptidase M16 N-terminal" evidence="6">
    <location>
        <begin position="419"/>
        <end position="497"/>
    </location>
</feature>
<evidence type="ECO:0000256" key="3">
    <source>
        <dbReference type="ARBA" id="ARBA00022801"/>
    </source>
</evidence>
<keyword evidence="9" id="KW-1185">Reference proteome</keyword>
<accession>A0AAW1SRV6</accession>
<dbReference type="GO" id="GO:0005737">
    <property type="term" value="C:cytoplasm"/>
    <property type="evidence" value="ECO:0007669"/>
    <property type="project" value="TreeGrafter"/>
</dbReference>
<comment type="caution">
    <text evidence="8">The sequence shown here is derived from an EMBL/GenBank/DDBJ whole genome shotgun (WGS) entry which is preliminary data.</text>
</comment>
<evidence type="ECO:0000259" key="7">
    <source>
        <dbReference type="Pfam" id="PF05193"/>
    </source>
</evidence>
<evidence type="ECO:0000259" key="6">
    <source>
        <dbReference type="Pfam" id="PF00675"/>
    </source>
</evidence>
<dbReference type="InterPro" id="IPR004130">
    <property type="entry name" value="Gpn"/>
</dbReference>
<evidence type="ECO:0000256" key="1">
    <source>
        <dbReference type="ARBA" id="ARBA00005290"/>
    </source>
</evidence>
<protein>
    <recommendedName>
        <fullName evidence="10">Mitochondrial processing peptidase</fullName>
    </recommendedName>
</protein>
<feature type="domain" description="Peptidase M16 N-terminal" evidence="6">
    <location>
        <begin position="308"/>
        <end position="360"/>
    </location>
</feature>
<dbReference type="InterPro" id="IPR007863">
    <property type="entry name" value="Peptidase_M16_C"/>
</dbReference>
<evidence type="ECO:0000313" key="8">
    <source>
        <dbReference type="EMBL" id="KAK9856810.1"/>
    </source>
</evidence>
<evidence type="ECO:0000256" key="2">
    <source>
        <dbReference type="ARBA" id="ARBA00022741"/>
    </source>
</evidence>
<dbReference type="Pfam" id="PF05193">
    <property type="entry name" value="Peptidase_M16_C"/>
    <property type="match status" value="1"/>
</dbReference>
<dbReference type="InterPro" id="IPR011249">
    <property type="entry name" value="Metalloenz_LuxS/M16"/>
</dbReference>
<gene>
    <name evidence="8" type="ORF">WJX84_009410</name>
</gene>
<dbReference type="Gene3D" id="3.30.830.10">
    <property type="entry name" value="Metalloenzyme, LuxS/M16 peptidase-like"/>
    <property type="match status" value="1"/>
</dbReference>
<dbReference type="InterPro" id="IPR011765">
    <property type="entry name" value="Pept_M16_N"/>
</dbReference>
<reference evidence="8 9" key="1">
    <citation type="journal article" date="2024" name="Nat. Commun.">
        <title>Phylogenomics reveals the evolutionary origins of lichenization in chlorophyte algae.</title>
        <authorList>
            <person name="Puginier C."/>
            <person name="Libourel C."/>
            <person name="Otte J."/>
            <person name="Skaloud P."/>
            <person name="Haon M."/>
            <person name="Grisel S."/>
            <person name="Petersen M."/>
            <person name="Berrin J.G."/>
            <person name="Delaux P.M."/>
            <person name="Dal Grande F."/>
            <person name="Keller J."/>
        </authorList>
    </citation>
    <scope>NUCLEOTIDE SEQUENCE [LARGE SCALE GENOMIC DNA]</scope>
    <source>
        <strain evidence="8 9">SAG 2523</strain>
    </source>
</reference>
<dbReference type="AlphaFoldDB" id="A0AAW1SRV6"/>
<dbReference type="GO" id="GO:0046872">
    <property type="term" value="F:metal ion binding"/>
    <property type="evidence" value="ECO:0007669"/>
    <property type="project" value="InterPro"/>
</dbReference>
<dbReference type="Gene3D" id="3.40.50.300">
    <property type="entry name" value="P-loop containing nucleotide triphosphate hydrolases"/>
    <property type="match status" value="1"/>
</dbReference>
<evidence type="ECO:0000256" key="5">
    <source>
        <dbReference type="RuleBase" id="RU004447"/>
    </source>
</evidence>
<organism evidence="8 9">
    <name type="scientific">Apatococcus fuscideae</name>
    <dbReference type="NCBI Taxonomy" id="2026836"/>
    <lineage>
        <taxon>Eukaryota</taxon>
        <taxon>Viridiplantae</taxon>
        <taxon>Chlorophyta</taxon>
        <taxon>core chlorophytes</taxon>
        <taxon>Trebouxiophyceae</taxon>
        <taxon>Chlorellales</taxon>
        <taxon>Chlorellaceae</taxon>
        <taxon>Apatococcus</taxon>
    </lineage>
</organism>
<dbReference type="PANTHER" id="PTHR21231">
    <property type="entry name" value="XPA-BINDING PROTEIN 1-RELATED"/>
    <property type="match status" value="1"/>
</dbReference>
<evidence type="ECO:0000256" key="4">
    <source>
        <dbReference type="ARBA" id="ARBA00023134"/>
    </source>
</evidence>
<dbReference type="InterPro" id="IPR027417">
    <property type="entry name" value="P-loop_NTPase"/>
</dbReference>
<dbReference type="PROSITE" id="PS00143">
    <property type="entry name" value="INSULINASE"/>
    <property type="match status" value="1"/>
</dbReference>